<dbReference type="InterPro" id="IPR031304">
    <property type="entry name" value="SLT_2"/>
</dbReference>
<name>A0A2H9TB30_9ZZZZ</name>
<dbReference type="Pfam" id="PF13406">
    <property type="entry name" value="SLT_2"/>
    <property type="match status" value="1"/>
</dbReference>
<organism evidence="2">
    <name type="scientific">invertebrate metagenome</name>
    <dbReference type="NCBI Taxonomy" id="1711999"/>
    <lineage>
        <taxon>unclassified sequences</taxon>
        <taxon>metagenomes</taxon>
        <taxon>organismal metagenomes</taxon>
    </lineage>
</organism>
<protein>
    <recommendedName>
        <fullName evidence="1">Transglycosylase SLT domain-containing protein</fullName>
    </recommendedName>
</protein>
<dbReference type="Gene3D" id="1.10.530.10">
    <property type="match status" value="1"/>
</dbReference>
<accession>A0A2H9TB30</accession>
<proteinExistence type="predicted"/>
<dbReference type="AlphaFoldDB" id="A0A2H9TB30"/>
<feature type="domain" description="Transglycosylase SLT" evidence="1">
    <location>
        <begin position="2"/>
        <end position="44"/>
    </location>
</feature>
<gene>
    <name evidence="2" type="ORF">CI610_00533</name>
</gene>
<comment type="caution">
    <text evidence="2">The sequence shown here is derived from an EMBL/GenBank/DDBJ whole genome shotgun (WGS) entry which is preliminary data.</text>
</comment>
<sequence>MNQPAEKRLEWKDYQDIFLTPKRIASGQRFKRSWKQELDAIDRKSLSCFGICYCIDTRR</sequence>
<reference evidence="2" key="1">
    <citation type="journal article" date="2017" name="Appl. Environ. Microbiol.">
        <title>Molecular characterization of an Endozoicomonas-like organism causing infection in king scallop Pecten maximus L.</title>
        <authorList>
            <person name="Cano I."/>
            <person name="van Aerle R."/>
            <person name="Ross S."/>
            <person name="Verner-Jeffreys D.W."/>
            <person name="Paley R.K."/>
            <person name="Rimmer G."/>
            <person name="Ryder D."/>
            <person name="Hooper P."/>
            <person name="Stone D."/>
            <person name="Feist S.W."/>
        </authorList>
    </citation>
    <scope>NUCLEOTIDE SEQUENCE</scope>
</reference>
<evidence type="ECO:0000313" key="2">
    <source>
        <dbReference type="EMBL" id="PJE80450.1"/>
    </source>
</evidence>
<evidence type="ECO:0000259" key="1">
    <source>
        <dbReference type="Pfam" id="PF13406"/>
    </source>
</evidence>
<dbReference type="EMBL" id="NSIT01000016">
    <property type="protein sequence ID" value="PJE80450.1"/>
    <property type="molecule type" value="Genomic_DNA"/>
</dbReference>